<dbReference type="SUPFAM" id="SSF53850">
    <property type="entry name" value="Periplasmic binding protein-like II"/>
    <property type="match status" value="1"/>
</dbReference>
<dbReference type="GO" id="GO:0015888">
    <property type="term" value="P:thiamine transport"/>
    <property type="evidence" value="ECO:0007669"/>
    <property type="project" value="TreeGrafter"/>
</dbReference>
<dbReference type="GO" id="GO:0030288">
    <property type="term" value="C:outer membrane-bounded periplasmic space"/>
    <property type="evidence" value="ECO:0007669"/>
    <property type="project" value="TreeGrafter"/>
</dbReference>
<organism evidence="3 5">
    <name type="scientific">Staphylococcus petrasii</name>
    <dbReference type="NCBI Taxonomy" id="1276936"/>
    <lineage>
        <taxon>Bacteria</taxon>
        <taxon>Bacillati</taxon>
        <taxon>Bacillota</taxon>
        <taxon>Bacilli</taxon>
        <taxon>Bacillales</taxon>
        <taxon>Staphylococcaceae</taxon>
        <taxon>Staphylococcus</taxon>
    </lineage>
</organism>
<reference evidence="4 6" key="2">
    <citation type="submission" date="2019-04" db="EMBL/GenBank/DDBJ databases">
        <title>Genomic characterization of Staphylococcus petrasii strains.</title>
        <authorList>
            <person name="Vrbovska V."/>
            <person name="Kovarovic V."/>
            <person name="Maslanova I."/>
            <person name="Indrakova A."/>
            <person name="Petras P."/>
            <person name="Sedo O."/>
            <person name="Svec P."/>
            <person name="Fisarova L."/>
            <person name="Sedlacek I."/>
            <person name="Doskar J."/>
            <person name="Pantucek R."/>
        </authorList>
    </citation>
    <scope>NUCLEOTIDE SEQUENCE [LARGE SCALE GENOMIC DNA]</scope>
    <source>
        <strain evidence="4 6">P5404</strain>
    </source>
</reference>
<dbReference type="PANTHER" id="PTHR30006">
    <property type="entry name" value="THIAMINE-BINDING PERIPLASMIC PROTEIN-RELATED"/>
    <property type="match status" value="1"/>
</dbReference>
<evidence type="ECO:0000256" key="2">
    <source>
        <dbReference type="SAM" id="SignalP"/>
    </source>
</evidence>
<evidence type="ECO:0000313" key="3">
    <source>
        <dbReference type="EMBL" id="SUM45229.1"/>
    </source>
</evidence>
<dbReference type="Pfam" id="PF13416">
    <property type="entry name" value="SBP_bac_8"/>
    <property type="match status" value="1"/>
</dbReference>
<feature type="signal peptide" evidence="2">
    <location>
        <begin position="1"/>
        <end position="18"/>
    </location>
</feature>
<dbReference type="Proteomes" id="UP000297598">
    <property type="component" value="Unassembled WGS sequence"/>
</dbReference>
<dbReference type="Proteomes" id="UP000254047">
    <property type="component" value="Unassembled WGS sequence"/>
</dbReference>
<dbReference type="PROSITE" id="PS51257">
    <property type="entry name" value="PROKAR_LIPOPROTEIN"/>
    <property type="match status" value="1"/>
</dbReference>
<dbReference type="GO" id="GO:0030975">
    <property type="term" value="F:thiamine binding"/>
    <property type="evidence" value="ECO:0007669"/>
    <property type="project" value="TreeGrafter"/>
</dbReference>
<evidence type="ECO:0000313" key="5">
    <source>
        <dbReference type="Proteomes" id="UP000254047"/>
    </source>
</evidence>
<feature type="chain" id="PRO_5038763752" evidence="2">
    <location>
        <begin position="19"/>
        <end position="348"/>
    </location>
</feature>
<sequence length="348" mass="39511">MKRSIYVLLIACILILSACNPGVSDDKLVIYTNSGSDGRAEWLTEEAKKAGFNIKVVQMGGNTLANRIIAEKTNPIADITYGMSQMDWQKVKENNGLISYKPKWANETDKKTPFTDKDYAFNPVVEQRIVQIYNQHVYTQKTAPHSYEDMINNSKYKGKYAVPSSLGGLTDRTVIMSILAPYIDEKDPKAELGVKPEGWKLLKKYIDNGYITPDGEDKTQNLVEKNVPLSYHFSSGIPGIEKEFKFKAGLISPKEGVPSTIESVGIMNKGKDHDYTQAKKFIDWFGSSKVQEAWSKKFGTYPTNQQARKNVDTSMQRIIDKTHPQNIDYDVVNKYIDQWVEKVELEFY</sequence>
<evidence type="ECO:0000256" key="1">
    <source>
        <dbReference type="ARBA" id="ARBA00022729"/>
    </source>
</evidence>
<dbReference type="Gene3D" id="3.40.190.10">
    <property type="entry name" value="Periplasmic binding protein-like II"/>
    <property type="match status" value="2"/>
</dbReference>
<dbReference type="PANTHER" id="PTHR30006:SF2">
    <property type="entry name" value="ABC TRANSPORTER SUBSTRATE-BINDING PROTEIN"/>
    <property type="match status" value="1"/>
</dbReference>
<keyword evidence="1 2" id="KW-0732">Signal</keyword>
<dbReference type="InterPro" id="IPR006059">
    <property type="entry name" value="SBP"/>
</dbReference>
<evidence type="ECO:0000313" key="6">
    <source>
        <dbReference type="Proteomes" id="UP000297598"/>
    </source>
</evidence>
<proteinExistence type="predicted"/>
<dbReference type="AlphaFoldDB" id="A0A380G245"/>
<protein>
    <submittedName>
        <fullName evidence="3">2-aminoethylphosphonate ABC transporter substrate-binding protein</fullName>
    </submittedName>
    <submittedName>
        <fullName evidence="4">Extracellular solute-binding protein</fullName>
    </submittedName>
</protein>
<accession>A0A380G245</accession>
<dbReference type="EMBL" id="UHDO01000001">
    <property type="protein sequence ID" value="SUM45229.1"/>
    <property type="molecule type" value="Genomic_DNA"/>
</dbReference>
<dbReference type="GO" id="GO:0030976">
    <property type="term" value="F:thiamine pyrophosphate binding"/>
    <property type="evidence" value="ECO:0007669"/>
    <property type="project" value="TreeGrafter"/>
</dbReference>
<dbReference type="RefSeq" id="WP_103298356.1">
    <property type="nucleotide sequence ID" value="NZ_PPQT01000075.1"/>
</dbReference>
<reference evidence="3 5" key="1">
    <citation type="submission" date="2018-06" db="EMBL/GenBank/DDBJ databases">
        <authorList>
            <consortium name="Pathogen Informatics"/>
            <person name="Doyle S."/>
        </authorList>
    </citation>
    <scope>NUCLEOTIDE SEQUENCE [LARGE SCALE GENOMIC DNA]</scope>
    <source>
        <strain evidence="3 5">NCTC13830</strain>
    </source>
</reference>
<evidence type="ECO:0000313" key="4">
    <source>
        <dbReference type="EMBL" id="TGE17940.1"/>
    </source>
</evidence>
<dbReference type="OrthoDB" id="179400at2"/>
<name>A0A380G245_9STAP</name>
<keyword evidence="6" id="KW-1185">Reference proteome</keyword>
<gene>
    <name evidence="4" type="ORF">BJR09_05325</name>
    <name evidence="3" type="ORF">NCTC13830_02650</name>
</gene>
<dbReference type="EMBL" id="SRLS01000006">
    <property type="protein sequence ID" value="TGE17940.1"/>
    <property type="molecule type" value="Genomic_DNA"/>
</dbReference>